<dbReference type="SUPFAM" id="SSF51126">
    <property type="entry name" value="Pectin lyase-like"/>
    <property type="match status" value="1"/>
</dbReference>
<dbReference type="Gene3D" id="2.160.20.10">
    <property type="entry name" value="Single-stranded right-handed beta-helix, Pectin lyase-like"/>
    <property type="match status" value="1"/>
</dbReference>
<dbReference type="RefSeq" id="WP_092723972.1">
    <property type="nucleotide sequence ID" value="NZ_FNNO01000008.1"/>
</dbReference>
<protein>
    <submittedName>
        <fullName evidence="3">Por secretion system C-terminal sorting domain-containing protein</fullName>
    </submittedName>
</protein>
<gene>
    <name evidence="3" type="ORF">SAMN05444410_108153</name>
</gene>
<organism evidence="3 4">
    <name type="scientific">Hydrobacter penzbergensis</name>
    <dbReference type="NCBI Taxonomy" id="1235997"/>
    <lineage>
        <taxon>Bacteria</taxon>
        <taxon>Pseudomonadati</taxon>
        <taxon>Bacteroidota</taxon>
        <taxon>Chitinophagia</taxon>
        <taxon>Chitinophagales</taxon>
        <taxon>Chitinophagaceae</taxon>
        <taxon>Hydrobacter</taxon>
    </lineage>
</organism>
<dbReference type="Proteomes" id="UP000198711">
    <property type="component" value="Unassembled WGS sequence"/>
</dbReference>
<dbReference type="EMBL" id="FNNO01000008">
    <property type="protein sequence ID" value="SDX05405.1"/>
    <property type="molecule type" value="Genomic_DNA"/>
</dbReference>
<accession>A0A8X8IHQ9</accession>
<dbReference type="InterPro" id="IPR011050">
    <property type="entry name" value="Pectin_lyase_fold/virulence"/>
</dbReference>
<evidence type="ECO:0000259" key="2">
    <source>
        <dbReference type="Pfam" id="PF18962"/>
    </source>
</evidence>
<dbReference type="NCBIfam" id="TIGR04183">
    <property type="entry name" value="Por_Secre_tail"/>
    <property type="match status" value="1"/>
</dbReference>
<dbReference type="InterPro" id="IPR039448">
    <property type="entry name" value="Beta_helix"/>
</dbReference>
<dbReference type="SMART" id="SM00710">
    <property type="entry name" value="PbH1"/>
    <property type="match status" value="5"/>
</dbReference>
<dbReference type="InterPro" id="IPR006626">
    <property type="entry name" value="PbH1"/>
</dbReference>
<feature type="domain" description="Right handed beta helix" evidence="1">
    <location>
        <begin position="286"/>
        <end position="432"/>
    </location>
</feature>
<dbReference type="InterPro" id="IPR012334">
    <property type="entry name" value="Pectin_lyas_fold"/>
</dbReference>
<dbReference type="Pfam" id="PF18962">
    <property type="entry name" value="Por_Secre_tail"/>
    <property type="match status" value="1"/>
</dbReference>
<feature type="domain" description="Secretion system C-terminal sorting" evidence="2">
    <location>
        <begin position="661"/>
        <end position="741"/>
    </location>
</feature>
<dbReference type="AlphaFoldDB" id="A0A8X8IHQ9"/>
<evidence type="ECO:0000259" key="1">
    <source>
        <dbReference type="Pfam" id="PF13229"/>
    </source>
</evidence>
<dbReference type="InterPro" id="IPR026444">
    <property type="entry name" value="Secre_tail"/>
</dbReference>
<evidence type="ECO:0000313" key="3">
    <source>
        <dbReference type="EMBL" id="SDX05405.1"/>
    </source>
</evidence>
<proteinExistence type="predicted"/>
<name>A0A8X8IHQ9_9BACT</name>
<reference evidence="3 4" key="1">
    <citation type="submission" date="2016-10" db="EMBL/GenBank/DDBJ databases">
        <authorList>
            <person name="Varghese N."/>
            <person name="Submissions S."/>
        </authorList>
    </citation>
    <scope>NUCLEOTIDE SEQUENCE [LARGE SCALE GENOMIC DNA]</scope>
    <source>
        <strain evidence="3 4">DSM 25353</strain>
    </source>
</reference>
<sequence length="742" mass="81050">MKLKFYHIIYFFFFSITANSQTRDSIYVDAAYTGAIETGSSTQPFKTIRKALDKRQANGLAGMVTDEVIIVRAGTYYPGPNDMVIVNRYNCGRNGKWLTIKSDVPFAATIRGDSLYKKTFAAIVTFTDSAQYVKLQSFTIAGLRNNPDSTKWKNTDGTYTATRPTVISMYNGQPVRTPYGDTIYECKKDVKFGIQVASNCRYVSVLNSDISDISWTSNVDPFKADSLLTEAEKKILRNAWPNDNAGPVNVLGSAATVMTNITIDGSEVHHCIPGWTEAITMNGYLDTFKITNNLVYDIKNIGIVAAGNYRWVLDPANGFSTPASQNYARNGTITDNTVYNCLSPIAASAGIYLDGARTVLVERNRLYDNHVGVSVGNETSNSHSGGHTIRNNIIYDNVWTGMILGSNADSAWVENTKVLNNTLFRNNTSVKTLIPKKDANGFVIIQGGVAVIDTFPNASEITTQRLSNSNDLPGAKIVVQNNIFRSRKGKPIIALQPFKTNQYTGAALINTNINTLLDWNYNLYYIEPGYNNAINYDFAAAGFTGNTYNTVNYKATVGLDSNSIGIELATAPSPDPVFVGGTVFPDRFKLVSGSTAYNIGNPAASYSVSGLVDYIFNDRIMGCRIDAGALEFVTTCTAGPVVTALNALRITTVLGKDTYSLYPNPTTGDVSIRAVRSTGGMVLIRVRDMLGRLVMEKRSPLAEGINTIRIDNLKQAGLRKGIYLVDISDKTGRAGIYKLVVQ</sequence>
<comment type="caution">
    <text evidence="3">The sequence shown here is derived from an EMBL/GenBank/DDBJ whole genome shotgun (WGS) entry which is preliminary data.</text>
</comment>
<evidence type="ECO:0000313" key="4">
    <source>
        <dbReference type="Proteomes" id="UP000198711"/>
    </source>
</evidence>
<dbReference type="Pfam" id="PF13229">
    <property type="entry name" value="Beta_helix"/>
    <property type="match status" value="1"/>
</dbReference>
<keyword evidence="4" id="KW-1185">Reference proteome</keyword>